<dbReference type="NCBIfam" id="TIGR02532">
    <property type="entry name" value="IV_pilin_GFxxxE"/>
    <property type="match status" value="1"/>
</dbReference>
<protein>
    <submittedName>
        <fullName evidence="7">Uncharacterized protein</fullName>
    </submittedName>
</protein>
<dbReference type="InterPro" id="IPR045584">
    <property type="entry name" value="Pilin-like"/>
</dbReference>
<dbReference type="InterPro" id="IPR012902">
    <property type="entry name" value="N_methyl_site"/>
</dbReference>
<dbReference type="AlphaFoldDB" id="A0A1F6CDB5"/>
<evidence type="ECO:0000313" key="7">
    <source>
        <dbReference type="EMBL" id="OGG47245.1"/>
    </source>
</evidence>
<organism evidence="7 8">
    <name type="scientific">Candidatus Kaiserbacteria bacterium RIFCSPHIGHO2_01_FULL_49_13</name>
    <dbReference type="NCBI Taxonomy" id="1798477"/>
    <lineage>
        <taxon>Bacteria</taxon>
        <taxon>Candidatus Kaiseribacteriota</taxon>
    </lineage>
</organism>
<reference evidence="7 8" key="1">
    <citation type="journal article" date="2016" name="Nat. Commun.">
        <title>Thousands of microbial genomes shed light on interconnected biogeochemical processes in an aquifer system.</title>
        <authorList>
            <person name="Anantharaman K."/>
            <person name="Brown C.T."/>
            <person name="Hug L.A."/>
            <person name="Sharon I."/>
            <person name="Castelle C.J."/>
            <person name="Probst A.J."/>
            <person name="Thomas B.C."/>
            <person name="Singh A."/>
            <person name="Wilkins M.J."/>
            <person name="Karaoz U."/>
            <person name="Brodie E.L."/>
            <person name="Williams K.H."/>
            <person name="Hubbard S.S."/>
            <person name="Banfield J.F."/>
        </authorList>
    </citation>
    <scope>NUCLEOTIDE SEQUENCE [LARGE SCALE GENOMIC DNA]</scope>
</reference>
<dbReference type="Pfam" id="PF07963">
    <property type="entry name" value="N_methyl"/>
    <property type="match status" value="1"/>
</dbReference>
<sequence>MIQNMKHGFTLIELLVVIAIIGILSSVVLVSLNTARNKGADASIKAQMAQARSQAEVFYDANGNSYATVCGTAAAGGVNPIGAMLTAANSAGGFGNAVNITLLNAGGWNVTTCHESTGAWAAEAPLKASASGAAVMWCVDSTGASKQESAALAASATVCAP</sequence>
<keyword evidence="3 6" id="KW-0812">Transmembrane</keyword>
<dbReference type="PANTHER" id="PTHR30093:SF44">
    <property type="entry name" value="TYPE II SECRETION SYSTEM CORE PROTEIN G"/>
    <property type="match status" value="1"/>
</dbReference>
<keyword evidence="5 6" id="KW-0472">Membrane</keyword>
<dbReference type="GO" id="GO:0016020">
    <property type="term" value="C:membrane"/>
    <property type="evidence" value="ECO:0007669"/>
    <property type="project" value="UniProtKB-SubCell"/>
</dbReference>
<keyword evidence="4 6" id="KW-1133">Transmembrane helix</keyword>
<comment type="subcellular location">
    <subcellularLocation>
        <location evidence="1">Membrane</location>
        <topology evidence="1">Single-pass membrane protein</topology>
    </subcellularLocation>
</comment>
<evidence type="ECO:0000313" key="8">
    <source>
        <dbReference type="Proteomes" id="UP000178344"/>
    </source>
</evidence>
<proteinExistence type="predicted"/>
<evidence type="ECO:0000256" key="6">
    <source>
        <dbReference type="SAM" id="Phobius"/>
    </source>
</evidence>
<accession>A0A1F6CDB5</accession>
<gene>
    <name evidence="7" type="ORF">A2671_02195</name>
</gene>
<evidence type="ECO:0000256" key="1">
    <source>
        <dbReference type="ARBA" id="ARBA00004167"/>
    </source>
</evidence>
<dbReference type="EMBL" id="MFKQ01000020">
    <property type="protein sequence ID" value="OGG47245.1"/>
    <property type="molecule type" value="Genomic_DNA"/>
</dbReference>
<dbReference type="PROSITE" id="PS00409">
    <property type="entry name" value="PROKAR_NTER_METHYL"/>
    <property type="match status" value="1"/>
</dbReference>
<evidence type="ECO:0000256" key="2">
    <source>
        <dbReference type="ARBA" id="ARBA00022481"/>
    </source>
</evidence>
<comment type="caution">
    <text evidence="7">The sequence shown here is derived from an EMBL/GenBank/DDBJ whole genome shotgun (WGS) entry which is preliminary data.</text>
</comment>
<feature type="transmembrane region" description="Helical" evidence="6">
    <location>
        <begin position="12"/>
        <end position="32"/>
    </location>
</feature>
<dbReference type="Proteomes" id="UP000178344">
    <property type="component" value="Unassembled WGS sequence"/>
</dbReference>
<evidence type="ECO:0000256" key="5">
    <source>
        <dbReference type="ARBA" id="ARBA00023136"/>
    </source>
</evidence>
<name>A0A1F6CDB5_9BACT</name>
<dbReference type="Gene3D" id="3.30.700.10">
    <property type="entry name" value="Glycoprotein, Type 4 Pilin"/>
    <property type="match status" value="1"/>
</dbReference>
<keyword evidence="2" id="KW-0488">Methylation</keyword>
<evidence type="ECO:0000256" key="4">
    <source>
        <dbReference type="ARBA" id="ARBA00022989"/>
    </source>
</evidence>
<dbReference type="PANTHER" id="PTHR30093">
    <property type="entry name" value="GENERAL SECRETION PATHWAY PROTEIN G"/>
    <property type="match status" value="1"/>
</dbReference>
<dbReference type="SUPFAM" id="SSF54523">
    <property type="entry name" value="Pili subunits"/>
    <property type="match status" value="1"/>
</dbReference>
<evidence type="ECO:0000256" key="3">
    <source>
        <dbReference type="ARBA" id="ARBA00022692"/>
    </source>
</evidence>